<evidence type="ECO:0000313" key="2">
    <source>
        <dbReference type="EMBL" id="CAB4135159.1"/>
    </source>
</evidence>
<reference evidence="1" key="1">
    <citation type="submission" date="2020-04" db="EMBL/GenBank/DDBJ databases">
        <authorList>
            <person name="Chiriac C."/>
            <person name="Salcher M."/>
            <person name="Ghai R."/>
            <person name="Kavagutti S V."/>
        </authorList>
    </citation>
    <scope>NUCLEOTIDE SEQUENCE</scope>
</reference>
<evidence type="ECO:0000313" key="1">
    <source>
        <dbReference type="EMBL" id="CAB4130641.1"/>
    </source>
</evidence>
<name>A0A6J5L870_9CAUD</name>
<organism evidence="1">
    <name type="scientific">uncultured Caudovirales phage</name>
    <dbReference type="NCBI Taxonomy" id="2100421"/>
    <lineage>
        <taxon>Viruses</taxon>
        <taxon>Duplodnaviria</taxon>
        <taxon>Heunggongvirae</taxon>
        <taxon>Uroviricota</taxon>
        <taxon>Caudoviricetes</taxon>
        <taxon>Peduoviridae</taxon>
        <taxon>Maltschvirus</taxon>
        <taxon>Maltschvirus maltsch</taxon>
    </lineage>
</organism>
<accession>A0A6J5L870</accession>
<proteinExistence type="predicted"/>
<dbReference type="EMBL" id="LR796294">
    <property type="protein sequence ID" value="CAB4135159.1"/>
    <property type="molecule type" value="Genomic_DNA"/>
</dbReference>
<sequence>MGEYTPAEIEAAVQQFVQSSVVVNKDVLGPIDVSSRFDEVMQLFASTLIFDPNSLFYLIYLASNRLCADVIAAISLLEDVQLAIDEIKRKTTKISQTTLLGDAAASLTVMGTILAQNAAVSTPPYDRYVIAIDKFRDVSLAPNIKSSGVIVRAPQEAKASAVTSLSGLRAVYPELLSRADVLLTMVDQYMALNLPTISLLQSLQKARQDLITLQQALESPTATEDQKISMSRDAYLRITAGKAVVSNLRGVKKPTDLRMESNSKLVGSVALPSPSGTFTPATVQTALTTSGWPIVAGVNDTLIIAEDGNAPTTYTITAPSTPSVTSFESEDAIYAFHDDTPAVVTTAIGPFNIPVIAGAIFYVTVDGVLFQGTLPTGASVSASSVAASIGALISDYTDLNSVATVAVVGGGGVKITHNIAGARSIFVSDSDEYGGHRWLSALGLRPFSIYTGTAANNKLCIDGLSDLVYFDAHPSSIAQIADTVATWASTYSHPYTVESPGGNKITIRKNVAGNQSITMSLPTGADRATVAAAFTLLGFYDGQTDSSSSVSAAELATAINLLGKVTATAVKGTSGEYVKIASKSTALATELIIGAGTANATLGLTAGTYKGNTTGFVASLSGKEQDPADYDVAVGDILYIPKDSGTYRGTVASVTNNILDLNTPLSTGSAITSFAIMSADYAAYLKFVKDMGAWKGGIGPKYEKDTLELDRLMNPLLQAGTPTDAQVADAKAGADSLKTVLDGLKTCLKDYVVRRSTRIDACINMLRERGLDRAYDTLMRGELTNFFSYDKDEAATASYMLKTMRALAQQDLPVSKISETLDDTVLQSSAIVNDVNFDFSDSDNENLKLLGSVPDFDTDTTVPANYFKSTY</sequence>
<protein>
    <submittedName>
        <fullName evidence="1">Uncharacterized protein</fullName>
    </submittedName>
</protein>
<dbReference type="EMBL" id="LR796249">
    <property type="protein sequence ID" value="CAB4130641.1"/>
    <property type="molecule type" value="Genomic_DNA"/>
</dbReference>
<gene>
    <name evidence="1" type="ORF">UFOVP127_9</name>
    <name evidence="2" type="ORF">UFOVP276_115</name>
</gene>